<proteinExistence type="predicted"/>
<keyword evidence="2" id="KW-1185">Reference proteome</keyword>
<name>A0A075V086_9PSEU</name>
<evidence type="ECO:0000313" key="1">
    <source>
        <dbReference type="EMBL" id="AIG78623.1"/>
    </source>
</evidence>
<evidence type="ECO:0000313" key="2">
    <source>
        <dbReference type="Proteomes" id="UP000028492"/>
    </source>
</evidence>
<dbReference type="KEGG" id="aja:AJAP_28935"/>
<dbReference type="AlphaFoldDB" id="A0A075V086"/>
<gene>
    <name evidence="1" type="ORF">AJAP_28935</name>
</gene>
<dbReference type="EMBL" id="CP008953">
    <property type="protein sequence ID" value="AIG78623.1"/>
    <property type="molecule type" value="Genomic_DNA"/>
</dbReference>
<dbReference type="RefSeq" id="WP_148311587.1">
    <property type="nucleotide sequence ID" value="NZ_CP008953.1"/>
</dbReference>
<dbReference type="Proteomes" id="UP000028492">
    <property type="component" value="Chromosome"/>
</dbReference>
<sequence>MWLPFVTAALGAFFGSVGGFTSSLYLARRADRQSTTNHLMTEFLSVTFLAHRIALEHLRARMSDGDVTAAQVAGGFWYPGDRDYYRGELEGELNTHQHLTMYIGFLVRMADAIQRRRIDVDAIRAGIGAQLRWCDALVLEVATQTLRQAAENDAPFPTWVAAARLVHEKLVEQLPD</sequence>
<protein>
    <submittedName>
        <fullName evidence="1">Conserved putative membrane protein</fullName>
    </submittedName>
</protein>
<organism evidence="1 2">
    <name type="scientific">Amycolatopsis japonica</name>
    <dbReference type="NCBI Taxonomy" id="208439"/>
    <lineage>
        <taxon>Bacteria</taxon>
        <taxon>Bacillati</taxon>
        <taxon>Actinomycetota</taxon>
        <taxon>Actinomycetes</taxon>
        <taxon>Pseudonocardiales</taxon>
        <taxon>Pseudonocardiaceae</taxon>
        <taxon>Amycolatopsis</taxon>
        <taxon>Amycolatopsis japonica group</taxon>
    </lineage>
</organism>
<dbReference type="HOGENOM" id="CLU_1536913_0_0_11"/>
<reference evidence="1 2" key="1">
    <citation type="journal article" date="2014" name="J. Biotechnol.">
        <title>Complete genome sequence of the actinobacterium Amycolatopsis japonica MG417-CF17(T) (=DSM 44213T) producing (S,S)-N,N'-ethylenediaminedisuccinic acid.</title>
        <authorList>
            <person name="Stegmann E."/>
            <person name="Albersmeier A."/>
            <person name="Spohn M."/>
            <person name="Gert H."/>
            <person name="Weber T."/>
            <person name="Wohlleben W."/>
            <person name="Kalinowski J."/>
            <person name="Ruckert C."/>
        </authorList>
    </citation>
    <scope>NUCLEOTIDE SEQUENCE [LARGE SCALE GENOMIC DNA]</scope>
    <source>
        <strain evidence="2">MG417-CF17 (DSM 44213)</strain>
    </source>
</reference>
<accession>A0A075V086</accession>